<keyword evidence="9" id="KW-1185">Reference proteome</keyword>
<dbReference type="Pfam" id="PF04024">
    <property type="entry name" value="PspC"/>
    <property type="match status" value="1"/>
</dbReference>
<protein>
    <recommendedName>
        <fullName evidence="7">Phage shock protein PspC N-terminal domain-containing protein</fullName>
    </recommendedName>
</protein>
<proteinExistence type="predicted"/>
<evidence type="ECO:0000256" key="3">
    <source>
        <dbReference type="ARBA" id="ARBA00022692"/>
    </source>
</evidence>
<gene>
    <name evidence="8" type="ORF">GCM10022402_44780</name>
</gene>
<dbReference type="InterPro" id="IPR007168">
    <property type="entry name" value="Phageshock_PspC_N"/>
</dbReference>
<comment type="caution">
    <text evidence="8">The sequence shown here is derived from an EMBL/GenBank/DDBJ whole genome shotgun (WGS) entry which is preliminary data.</text>
</comment>
<evidence type="ECO:0000313" key="8">
    <source>
        <dbReference type="EMBL" id="GAA3762211.1"/>
    </source>
</evidence>
<dbReference type="EMBL" id="BAABDD010000034">
    <property type="protein sequence ID" value="GAA3762211.1"/>
    <property type="molecule type" value="Genomic_DNA"/>
</dbReference>
<evidence type="ECO:0000256" key="5">
    <source>
        <dbReference type="ARBA" id="ARBA00023136"/>
    </source>
</evidence>
<reference evidence="9" key="1">
    <citation type="journal article" date="2019" name="Int. J. Syst. Evol. Microbiol.">
        <title>The Global Catalogue of Microorganisms (GCM) 10K type strain sequencing project: providing services to taxonomists for standard genome sequencing and annotation.</title>
        <authorList>
            <consortium name="The Broad Institute Genomics Platform"/>
            <consortium name="The Broad Institute Genome Sequencing Center for Infectious Disease"/>
            <person name="Wu L."/>
            <person name="Ma J."/>
        </authorList>
    </citation>
    <scope>NUCLEOTIDE SEQUENCE [LARGE SCALE GENOMIC DNA]</scope>
    <source>
        <strain evidence="9">JCM 17137</strain>
    </source>
</reference>
<evidence type="ECO:0000256" key="4">
    <source>
        <dbReference type="ARBA" id="ARBA00022989"/>
    </source>
</evidence>
<dbReference type="PANTHER" id="PTHR33885">
    <property type="entry name" value="PHAGE SHOCK PROTEIN C"/>
    <property type="match status" value="1"/>
</dbReference>
<accession>A0ABP7GG48</accession>
<evidence type="ECO:0000256" key="2">
    <source>
        <dbReference type="ARBA" id="ARBA00022475"/>
    </source>
</evidence>
<keyword evidence="5 6" id="KW-0472">Membrane</keyword>
<name>A0ABP7GG48_9ACTN</name>
<keyword evidence="2" id="KW-1003">Cell membrane</keyword>
<comment type="subcellular location">
    <subcellularLocation>
        <location evidence="1">Cell membrane</location>
        <topology evidence="1">Single-pass membrane protein</topology>
    </subcellularLocation>
</comment>
<evidence type="ECO:0000259" key="7">
    <source>
        <dbReference type="Pfam" id="PF04024"/>
    </source>
</evidence>
<evidence type="ECO:0000313" key="9">
    <source>
        <dbReference type="Proteomes" id="UP001500908"/>
    </source>
</evidence>
<dbReference type="InterPro" id="IPR052027">
    <property type="entry name" value="PspC"/>
</dbReference>
<keyword evidence="4 6" id="KW-1133">Transmembrane helix</keyword>
<sequence length="99" mass="10734">MGVGADLGQCGGMSDYFGKKELRRSSERRVLAGVCGGLGDFLGIDPNFVRLAFAVITLFMVGGGVFLYVLAWLIMPEEGAEGSVLEHIIRNFQGKRSDY</sequence>
<feature type="transmembrane region" description="Helical" evidence="6">
    <location>
        <begin position="51"/>
        <end position="75"/>
    </location>
</feature>
<evidence type="ECO:0000256" key="1">
    <source>
        <dbReference type="ARBA" id="ARBA00004162"/>
    </source>
</evidence>
<evidence type="ECO:0000256" key="6">
    <source>
        <dbReference type="SAM" id="Phobius"/>
    </source>
</evidence>
<keyword evidence="3 6" id="KW-0812">Transmembrane</keyword>
<dbReference type="Proteomes" id="UP001500908">
    <property type="component" value="Unassembled WGS sequence"/>
</dbReference>
<feature type="domain" description="Phage shock protein PspC N-terminal" evidence="7">
    <location>
        <begin position="20"/>
        <end position="78"/>
    </location>
</feature>
<dbReference type="PANTHER" id="PTHR33885:SF3">
    <property type="entry name" value="PHAGE SHOCK PROTEIN C"/>
    <property type="match status" value="1"/>
</dbReference>
<organism evidence="8 9">
    <name type="scientific">Salinactinospora qingdaonensis</name>
    <dbReference type="NCBI Taxonomy" id="702744"/>
    <lineage>
        <taxon>Bacteria</taxon>
        <taxon>Bacillati</taxon>
        <taxon>Actinomycetota</taxon>
        <taxon>Actinomycetes</taxon>
        <taxon>Streptosporangiales</taxon>
        <taxon>Nocardiopsidaceae</taxon>
        <taxon>Salinactinospora</taxon>
    </lineage>
</organism>